<sequence length="207" mass="22174">MSASQSARIAAAARQIFGTLPNRNVRTGLQDLKKPLTGAYEARFYPEPIEKAAVMSQKACTMVPHLVPATGRASVLSSDAHAPPVAKTTVGPNLLHPLDVVTELGVEVLSENLRVLAGLEVFLPIEEPERDLKLARVLDDGHELLDLVSSEFTGSLVHVDLSLLADKVGESASEALNLGQAEDDVTLTLNVSVENTQDVLKFSSLHH</sequence>
<accession>K0TJ78</accession>
<dbReference type="OrthoDB" id="10646533at2759"/>
<protein>
    <submittedName>
        <fullName evidence="1">Uncharacterized protein</fullName>
    </submittedName>
</protein>
<reference evidence="1 2" key="1">
    <citation type="journal article" date="2012" name="Genome Biol.">
        <title>Genome and low-iron response of an oceanic diatom adapted to chronic iron limitation.</title>
        <authorList>
            <person name="Lommer M."/>
            <person name="Specht M."/>
            <person name="Roy A.S."/>
            <person name="Kraemer L."/>
            <person name="Andreson R."/>
            <person name="Gutowska M.A."/>
            <person name="Wolf J."/>
            <person name="Bergner S.V."/>
            <person name="Schilhabel M.B."/>
            <person name="Klostermeier U.C."/>
            <person name="Beiko R.G."/>
            <person name="Rosenstiel P."/>
            <person name="Hippler M."/>
            <person name="Laroche J."/>
        </authorList>
    </citation>
    <scope>NUCLEOTIDE SEQUENCE [LARGE SCALE GENOMIC DNA]</scope>
    <source>
        <strain evidence="1 2">CCMP1005</strain>
    </source>
</reference>
<comment type="caution">
    <text evidence="1">The sequence shown here is derived from an EMBL/GenBank/DDBJ whole genome shotgun (WGS) entry which is preliminary data.</text>
</comment>
<dbReference type="AlphaFoldDB" id="K0TJ78"/>
<gene>
    <name evidence="1" type="ORF">THAOC_04400</name>
</gene>
<evidence type="ECO:0000313" key="1">
    <source>
        <dbReference type="EMBL" id="EJK73956.1"/>
    </source>
</evidence>
<proteinExistence type="predicted"/>
<organism evidence="1 2">
    <name type="scientific">Thalassiosira oceanica</name>
    <name type="common">Marine diatom</name>
    <dbReference type="NCBI Taxonomy" id="159749"/>
    <lineage>
        <taxon>Eukaryota</taxon>
        <taxon>Sar</taxon>
        <taxon>Stramenopiles</taxon>
        <taxon>Ochrophyta</taxon>
        <taxon>Bacillariophyta</taxon>
        <taxon>Coscinodiscophyceae</taxon>
        <taxon>Thalassiosirophycidae</taxon>
        <taxon>Thalassiosirales</taxon>
        <taxon>Thalassiosiraceae</taxon>
        <taxon>Thalassiosira</taxon>
    </lineage>
</organism>
<name>K0TJ78_THAOC</name>
<keyword evidence="2" id="KW-1185">Reference proteome</keyword>
<evidence type="ECO:0000313" key="2">
    <source>
        <dbReference type="Proteomes" id="UP000266841"/>
    </source>
</evidence>
<dbReference type="EMBL" id="AGNL01004074">
    <property type="protein sequence ID" value="EJK73956.1"/>
    <property type="molecule type" value="Genomic_DNA"/>
</dbReference>
<dbReference type="Proteomes" id="UP000266841">
    <property type="component" value="Unassembled WGS sequence"/>
</dbReference>